<evidence type="ECO:0000256" key="11">
    <source>
        <dbReference type="SAM" id="Coils"/>
    </source>
</evidence>
<evidence type="ECO:0000313" key="12">
    <source>
        <dbReference type="EMBL" id="OWF40196.1"/>
    </source>
</evidence>
<comment type="similarity">
    <text evidence="2">Belongs to the mis12 family.</text>
</comment>
<sequence length="229" mass="25804">MMSTCSNTTASSSYTCSTLVEREEQMFEYETQHLGFTPKAFCNGVYNAALEYIQKAIQEIETYLSEEYSTVMKPAQIKEACDAILSTMVSKLDKNFDIIETYLTKNVLTIPDNVLLPEDKAQAGGERYSPEQEDVLDTEIQELKDKILALKYANSKLKQEMSLIDHVQARFDQAQQQLQRLDDINSESGVSDVKDCLMFTSQKVLDLVAKVKAMQVKDKSGTMATDSIE</sequence>
<dbReference type="OrthoDB" id="1884855at2759"/>
<keyword evidence="9" id="KW-0131">Cell cycle</keyword>
<dbReference type="STRING" id="6573.A0A210PUS0"/>
<dbReference type="Pfam" id="PF05859">
    <property type="entry name" value="Mis12"/>
    <property type="match status" value="1"/>
</dbReference>
<dbReference type="GO" id="GO:0005634">
    <property type="term" value="C:nucleus"/>
    <property type="evidence" value="ECO:0007669"/>
    <property type="project" value="InterPro"/>
</dbReference>
<keyword evidence="4" id="KW-0158">Chromosome</keyword>
<evidence type="ECO:0000256" key="1">
    <source>
        <dbReference type="ARBA" id="ARBA00004629"/>
    </source>
</evidence>
<evidence type="ECO:0000256" key="6">
    <source>
        <dbReference type="ARBA" id="ARBA00022776"/>
    </source>
</evidence>
<evidence type="ECO:0000256" key="5">
    <source>
        <dbReference type="ARBA" id="ARBA00022618"/>
    </source>
</evidence>
<evidence type="ECO:0000256" key="2">
    <source>
        <dbReference type="ARBA" id="ARBA00008643"/>
    </source>
</evidence>
<evidence type="ECO:0000313" key="13">
    <source>
        <dbReference type="Proteomes" id="UP000242188"/>
    </source>
</evidence>
<comment type="caution">
    <text evidence="12">The sequence shown here is derived from an EMBL/GenBank/DDBJ whole genome shotgun (WGS) entry which is preliminary data.</text>
</comment>
<keyword evidence="10" id="KW-0137">Centromere</keyword>
<evidence type="ECO:0000256" key="10">
    <source>
        <dbReference type="ARBA" id="ARBA00023328"/>
    </source>
</evidence>
<dbReference type="InterPro" id="IPR008685">
    <property type="entry name" value="Centromere_Mis12"/>
</dbReference>
<organism evidence="12 13">
    <name type="scientific">Mizuhopecten yessoensis</name>
    <name type="common">Japanese scallop</name>
    <name type="synonym">Patinopecten yessoensis</name>
    <dbReference type="NCBI Taxonomy" id="6573"/>
    <lineage>
        <taxon>Eukaryota</taxon>
        <taxon>Metazoa</taxon>
        <taxon>Spiralia</taxon>
        <taxon>Lophotrochozoa</taxon>
        <taxon>Mollusca</taxon>
        <taxon>Bivalvia</taxon>
        <taxon>Autobranchia</taxon>
        <taxon>Pteriomorphia</taxon>
        <taxon>Pectinida</taxon>
        <taxon>Pectinoidea</taxon>
        <taxon>Pectinidae</taxon>
        <taxon>Mizuhopecten</taxon>
    </lineage>
</organism>
<keyword evidence="8 11" id="KW-0175">Coiled coil</keyword>
<dbReference type="GO" id="GO:0051382">
    <property type="term" value="P:kinetochore assembly"/>
    <property type="evidence" value="ECO:0007669"/>
    <property type="project" value="TreeGrafter"/>
</dbReference>
<dbReference type="PANTHER" id="PTHR14527">
    <property type="entry name" value="PROTEIN MIS12 HOMOLOG"/>
    <property type="match status" value="1"/>
</dbReference>
<gene>
    <name evidence="12" type="ORF">KP79_PYT17831</name>
</gene>
<keyword evidence="6" id="KW-0498">Mitosis</keyword>
<dbReference type="EMBL" id="NEDP02005481">
    <property type="protein sequence ID" value="OWF40196.1"/>
    <property type="molecule type" value="Genomic_DNA"/>
</dbReference>
<dbReference type="PANTHER" id="PTHR14527:SF2">
    <property type="entry name" value="PROTEIN MIS12 HOMOLOG"/>
    <property type="match status" value="1"/>
</dbReference>
<evidence type="ECO:0000256" key="9">
    <source>
        <dbReference type="ARBA" id="ARBA00023306"/>
    </source>
</evidence>
<dbReference type="GO" id="GO:0000070">
    <property type="term" value="P:mitotic sister chromatid segregation"/>
    <property type="evidence" value="ECO:0007669"/>
    <property type="project" value="TreeGrafter"/>
</dbReference>
<protein>
    <recommendedName>
        <fullName evidence="3">Protein MIS12 homolog</fullName>
    </recommendedName>
</protein>
<evidence type="ECO:0000256" key="3">
    <source>
        <dbReference type="ARBA" id="ARBA00013793"/>
    </source>
</evidence>
<name>A0A210PUS0_MIZYE</name>
<feature type="coiled-coil region" evidence="11">
    <location>
        <begin position="140"/>
        <end position="184"/>
    </location>
</feature>
<keyword evidence="13" id="KW-1185">Reference proteome</keyword>
<evidence type="ECO:0000256" key="8">
    <source>
        <dbReference type="ARBA" id="ARBA00023054"/>
    </source>
</evidence>
<keyword evidence="5" id="KW-0132">Cell division</keyword>
<proteinExistence type="inferred from homology"/>
<dbReference type="Proteomes" id="UP000242188">
    <property type="component" value="Unassembled WGS sequence"/>
</dbReference>
<accession>A0A210PUS0</accession>
<dbReference type="GO" id="GO:0051301">
    <property type="term" value="P:cell division"/>
    <property type="evidence" value="ECO:0007669"/>
    <property type="project" value="UniProtKB-KW"/>
</dbReference>
<reference evidence="12 13" key="1">
    <citation type="journal article" date="2017" name="Nat. Ecol. Evol.">
        <title>Scallop genome provides insights into evolution of bilaterian karyotype and development.</title>
        <authorList>
            <person name="Wang S."/>
            <person name="Zhang J."/>
            <person name="Jiao W."/>
            <person name="Li J."/>
            <person name="Xun X."/>
            <person name="Sun Y."/>
            <person name="Guo X."/>
            <person name="Huan P."/>
            <person name="Dong B."/>
            <person name="Zhang L."/>
            <person name="Hu X."/>
            <person name="Sun X."/>
            <person name="Wang J."/>
            <person name="Zhao C."/>
            <person name="Wang Y."/>
            <person name="Wang D."/>
            <person name="Huang X."/>
            <person name="Wang R."/>
            <person name="Lv J."/>
            <person name="Li Y."/>
            <person name="Zhang Z."/>
            <person name="Liu B."/>
            <person name="Lu W."/>
            <person name="Hui Y."/>
            <person name="Liang J."/>
            <person name="Zhou Z."/>
            <person name="Hou R."/>
            <person name="Li X."/>
            <person name="Liu Y."/>
            <person name="Li H."/>
            <person name="Ning X."/>
            <person name="Lin Y."/>
            <person name="Zhao L."/>
            <person name="Xing Q."/>
            <person name="Dou J."/>
            <person name="Li Y."/>
            <person name="Mao J."/>
            <person name="Guo H."/>
            <person name="Dou H."/>
            <person name="Li T."/>
            <person name="Mu C."/>
            <person name="Jiang W."/>
            <person name="Fu Q."/>
            <person name="Fu X."/>
            <person name="Miao Y."/>
            <person name="Liu J."/>
            <person name="Yu Q."/>
            <person name="Li R."/>
            <person name="Liao H."/>
            <person name="Li X."/>
            <person name="Kong Y."/>
            <person name="Jiang Z."/>
            <person name="Chourrout D."/>
            <person name="Li R."/>
            <person name="Bao Z."/>
        </authorList>
    </citation>
    <scope>NUCLEOTIDE SEQUENCE [LARGE SCALE GENOMIC DNA]</scope>
    <source>
        <strain evidence="12 13">PY_sf001</strain>
    </source>
</reference>
<keyword evidence="7" id="KW-0995">Kinetochore</keyword>
<dbReference type="GO" id="GO:0000444">
    <property type="term" value="C:MIS12/MIND type complex"/>
    <property type="evidence" value="ECO:0007669"/>
    <property type="project" value="TreeGrafter"/>
</dbReference>
<evidence type="ECO:0000256" key="7">
    <source>
        <dbReference type="ARBA" id="ARBA00022838"/>
    </source>
</evidence>
<dbReference type="AlphaFoldDB" id="A0A210PUS0"/>
<evidence type="ECO:0000256" key="4">
    <source>
        <dbReference type="ARBA" id="ARBA00022454"/>
    </source>
</evidence>
<comment type="subcellular location">
    <subcellularLocation>
        <location evidence="1">Chromosome</location>
        <location evidence="1">Centromere</location>
        <location evidence="1">Kinetochore</location>
    </subcellularLocation>
</comment>